<dbReference type="InterPro" id="IPR001584">
    <property type="entry name" value="Integrase_cat-core"/>
</dbReference>
<dbReference type="GO" id="GO:0008270">
    <property type="term" value="F:zinc ion binding"/>
    <property type="evidence" value="ECO:0007669"/>
    <property type="project" value="UniProtKB-KW"/>
</dbReference>
<organism evidence="7">
    <name type="scientific">Tanacetum cinerariifolium</name>
    <name type="common">Dalmatian daisy</name>
    <name type="synonym">Chrysanthemum cinerariifolium</name>
    <dbReference type="NCBI Taxonomy" id="118510"/>
    <lineage>
        <taxon>Eukaryota</taxon>
        <taxon>Viridiplantae</taxon>
        <taxon>Streptophyta</taxon>
        <taxon>Embryophyta</taxon>
        <taxon>Tracheophyta</taxon>
        <taxon>Spermatophyta</taxon>
        <taxon>Magnoliopsida</taxon>
        <taxon>eudicotyledons</taxon>
        <taxon>Gunneridae</taxon>
        <taxon>Pentapetalae</taxon>
        <taxon>asterids</taxon>
        <taxon>campanulids</taxon>
        <taxon>Asterales</taxon>
        <taxon>Asteraceae</taxon>
        <taxon>Asteroideae</taxon>
        <taxon>Anthemideae</taxon>
        <taxon>Anthemidinae</taxon>
        <taxon>Tanacetum</taxon>
    </lineage>
</organism>
<gene>
    <name evidence="7" type="ORF">Tci_022373</name>
</gene>
<evidence type="ECO:0000256" key="2">
    <source>
        <dbReference type="ARBA" id="ARBA00022801"/>
    </source>
</evidence>
<dbReference type="InterPro" id="IPR025724">
    <property type="entry name" value="GAG-pre-integrase_dom"/>
</dbReference>
<dbReference type="PROSITE" id="PS50158">
    <property type="entry name" value="ZF_CCHC"/>
    <property type="match status" value="1"/>
</dbReference>
<dbReference type="InterPro" id="IPR012337">
    <property type="entry name" value="RNaseH-like_sf"/>
</dbReference>
<name>A0A6L2KQV6_TANCI</name>
<dbReference type="GO" id="GO:0015074">
    <property type="term" value="P:DNA integration"/>
    <property type="evidence" value="ECO:0007669"/>
    <property type="project" value="InterPro"/>
</dbReference>
<comment type="caution">
    <text evidence="7">The sequence shown here is derived from an EMBL/GenBank/DDBJ whole genome shotgun (WGS) entry which is preliminary data.</text>
</comment>
<feature type="coiled-coil region" evidence="4">
    <location>
        <begin position="456"/>
        <end position="483"/>
    </location>
</feature>
<dbReference type="EMBL" id="BKCJ010002708">
    <property type="protein sequence ID" value="GEU50395.1"/>
    <property type="molecule type" value="Genomic_DNA"/>
</dbReference>
<sequence>MLPEWDRFVTAVKLNRGLRDSNYDQLVGNANLGQVRHVKCYNCNSTGYIARNCTQLKCQQNSEYYKDKMLLMQAQKNGVALDVEQLLFLAGRQEIAIDDDVDEQPALTAQIMFMANLSSADPVTDEAGPSYNSDILSEVQDHEHYHNVVCAHHEEHAMHDNVQLNHVVDSYADYTSNSNMIPYDQYVKDNAVPVVHIVENSLTAELGTYKEQVELYERRAKFELTEREEKINEQLRLVISDRNFKEETLKKELHSIKLQLASTINHNKSMPALYNGYEIIKDNHVSAIVHNIEDTLEIAEITRRKMNDKIKDPECVTHKVKIAPHYYSKENFLATFTPHKLLTPEQIFWSQDFIKLKSEALKERTTVSRPIKALTVYPPNTPVRLVPRVLPTKSQVKIHIFTLIQLFSKFNNTSKKRITPTRLTDGERGFEQTKECYFKEVILFFKTLKENFKGIQKALTKEIKEMKDVIEELEAEVAQNIVDRKHAAIERKNLLIANDNLIAECLSKEVFSVATNSKLNVARFTEMHADNTIVEARCLELEAELSNLRDKSHHDNHEELVNRFSKLEHYKELYDSIKITRAKHIEQMTALTTKNVNLKAQILDKVNSVSKDHVKPKVLARGKYAIDVEPIVPRLRNNKEAHLDYLNHLKESVETIRDIVEEAKVVRTLDRSIVSACRYTKHSQELLEYAIGTCPHDEVLSNLFVAKSFKNKSWLWHRRLNHLNFGSINDLARKDLVRGLPRLKFEKDHLCSACQLGKSKKHTHKPKTKNTNLEIFNTLHMDLCGLMRVQTINGKKYILVIIDDYSRFTWVKFLRSKDETLEVVIKFLQQKQVDLNKTVQYIRMDNGTEFVNHTLTEYYECIGIFHQKTVPRTPQQNEIVERQNRTLVEAARTMLIFSKPPMFLWAEAMATACYTQNRSLIYTRHNKTPYELPTADIGIFVGYAPSRKGYRIYNKRTRPIMESIHVQFDELTEQMAPVHLITGPAPNLLTPGQIMLQSHSLHQDVAAESTFMEDYHVAPNQPTSLKHIIISANEAMITCSIMSLAILLARYLPENNLPLMPCGAYTALCYQNSNPRTSNMPSKDCWFQAMQDEIHEFDRLQVWKLVPQPDCVIIIALKWIYNVKLDEYGDVLKNKARLVAKGYRQEEGIHFEESFAPVARIEAIHIFIANAASKNMTIYQMDVKTAFLNGELKEKVYVSQPEGFVDPDI</sequence>
<dbReference type="Gene3D" id="3.30.420.10">
    <property type="entry name" value="Ribonuclease H-like superfamily/Ribonuclease H"/>
    <property type="match status" value="1"/>
</dbReference>
<keyword evidence="4" id="KW-0175">Coiled coil</keyword>
<keyword evidence="1" id="KW-0479">Metal-binding</keyword>
<dbReference type="Pfam" id="PF25597">
    <property type="entry name" value="SH3_retrovirus"/>
    <property type="match status" value="1"/>
</dbReference>
<feature type="domain" description="Integrase catalytic" evidence="6">
    <location>
        <begin position="762"/>
        <end position="937"/>
    </location>
</feature>
<dbReference type="InterPro" id="IPR057670">
    <property type="entry name" value="SH3_retrovirus"/>
</dbReference>
<dbReference type="InterPro" id="IPR013103">
    <property type="entry name" value="RVT_2"/>
</dbReference>
<evidence type="ECO:0000256" key="4">
    <source>
        <dbReference type="SAM" id="Coils"/>
    </source>
</evidence>
<accession>A0A6L2KQV6</accession>
<dbReference type="PANTHER" id="PTHR42648:SF18">
    <property type="entry name" value="RETROTRANSPOSON, UNCLASSIFIED-LIKE PROTEIN"/>
    <property type="match status" value="1"/>
</dbReference>
<dbReference type="PANTHER" id="PTHR42648">
    <property type="entry name" value="TRANSPOSASE, PUTATIVE-RELATED"/>
    <property type="match status" value="1"/>
</dbReference>
<keyword evidence="3" id="KW-0862">Zinc</keyword>
<dbReference type="Pfam" id="PF13976">
    <property type="entry name" value="gag_pre-integrs"/>
    <property type="match status" value="1"/>
</dbReference>
<evidence type="ECO:0000256" key="3">
    <source>
        <dbReference type="PROSITE-ProRule" id="PRU00047"/>
    </source>
</evidence>
<feature type="domain" description="CCHC-type" evidence="5">
    <location>
        <begin position="39"/>
        <end position="55"/>
    </location>
</feature>
<dbReference type="InterPro" id="IPR036397">
    <property type="entry name" value="RNaseH_sf"/>
</dbReference>
<evidence type="ECO:0000259" key="6">
    <source>
        <dbReference type="PROSITE" id="PS50994"/>
    </source>
</evidence>
<dbReference type="Pfam" id="PF07727">
    <property type="entry name" value="RVT_2"/>
    <property type="match status" value="1"/>
</dbReference>
<dbReference type="InterPro" id="IPR001878">
    <property type="entry name" value="Znf_CCHC"/>
</dbReference>
<dbReference type="PROSITE" id="PS50994">
    <property type="entry name" value="INTEGRASE"/>
    <property type="match status" value="1"/>
</dbReference>
<dbReference type="GO" id="GO:0003676">
    <property type="term" value="F:nucleic acid binding"/>
    <property type="evidence" value="ECO:0007669"/>
    <property type="project" value="InterPro"/>
</dbReference>
<dbReference type="GO" id="GO:0016787">
    <property type="term" value="F:hydrolase activity"/>
    <property type="evidence" value="ECO:0007669"/>
    <property type="project" value="UniProtKB-KW"/>
</dbReference>
<dbReference type="Pfam" id="PF00665">
    <property type="entry name" value="rve"/>
    <property type="match status" value="1"/>
</dbReference>
<evidence type="ECO:0008006" key="8">
    <source>
        <dbReference type="Google" id="ProtNLM"/>
    </source>
</evidence>
<dbReference type="SUPFAM" id="SSF53098">
    <property type="entry name" value="Ribonuclease H-like"/>
    <property type="match status" value="1"/>
</dbReference>
<evidence type="ECO:0000256" key="1">
    <source>
        <dbReference type="ARBA" id="ARBA00022723"/>
    </source>
</evidence>
<proteinExistence type="predicted"/>
<keyword evidence="3" id="KW-0863">Zinc-finger</keyword>
<evidence type="ECO:0000259" key="5">
    <source>
        <dbReference type="PROSITE" id="PS50158"/>
    </source>
</evidence>
<keyword evidence="2" id="KW-0378">Hydrolase</keyword>
<dbReference type="AlphaFoldDB" id="A0A6L2KQV6"/>
<dbReference type="InterPro" id="IPR039537">
    <property type="entry name" value="Retrotran_Ty1/copia-like"/>
</dbReference>
<evidence type="ECO:0000313" key="7">
    <source>
        <dbReference type="EMBL" id="GEU50395.1"/>
    </source>
</evidence>
<reference evidence="7" key="1">
    <citation type="journal article" date="2019" name="Sci. Rep.">
        <title>Draft genome of Tanacetum cinerariifolium, the natural source of mosquito coil.</title>
        <authorList>
            <person name="Yamashiro T."/>
            <person name="Shiraishi A."/>
            <person name="Satake H."/>
            <person name="Nakayama K."/>
        </authorList>
    </citation>
    <scope>NUCLEOTIDE SEQUENCE</scope>
</reference>
<protein>
    <recommendedName>
        <fullName evidence="8">Retrovirus-related Pol polyprotein from transposon TNT 1-94</fullName>
    </recommendedName>
</protein>